<evidence type="ECO:0000313" key="11">
    <source>
        <dbReference type="EMBL" id="SEJ38475.1"/>
    </source>
</evidence>
<gene>
    <name evidence="8" type="primary">rplX</name>
    <name evidence="11" type="ORF">SAMN05192553_103595</name>
</gene>
<comment type="function">
    <text evidence="8">One of two assembly initiator proteins, it binds directly to the 5'-end of the 23S rRNA, where it nucleates assembly of the 50S subunit.</text>
</comment>
<keyword evidence="4 8" id="KW-0689">Ribosomal protein</keyword>
<dbReference type="InterPro" id="IPR003256">
    <property type="entry name" value="Ribosomal_uL24"/>
</dbReference>
<dbReference type="FunFam" id="2.30.30.30:FF:000004">
    <property type="entry name" value="50S ribosomal protein L24"/>
    <property type="match status" value="1"/>
</dbReference>
<keyword evidence="5 8" id="KW-0687">Ribonucleoprotein</keyword>
<dbReference type="InterPro" id="IPR008991">
    <property type="entry name" value="Translation_prot_SH3-like_sf"/>
</dbReference>
<dbReference type="Pfam" id="PF17136">
    <property type="entry name" value="ribosomal_L24"/>
    <property type="match status" value="1"/>
</dbReference>
<dbReference type="SMART" id="SM00739">
    <property type="entry name" value="KOW"/>
    <property type="match status" value="1"/>
</dbReference>
<evidence type="ECO:0000256" key="1">
    <source>
        <dbReference type="ARBA" id="ARBA00010618"/>
    </source>
</evidence>
<dbReference type="Proteomes" id="UP000199403">
    <property type="component" value="Unassembled WGS sequence"/>
</dbReference>
<feature type="domain" description="KOW" evidence="10">
    <location>
        <begin position="12"/>
        <end position="39"/>
    </location>
</feature>
<accession>A0A1H6YP06</accession>
<dbReference type="InterPro" id="IPR041988">
    <property type="entry name" value="Ribosomal_uL24_KOW"/>
</dbReference>
<sequence>MERKFNKQPKLHIKSGDTVLIIAGDEKGKKGKILSVDQAKRRAIVEGMNMVTKHIKPTATTPQGGIEKKEAPIHISNLKLVDPKTGDGTRIGRKRNEDGKLVRYSKKTGEVING</sequence>
<dbReference type="Gene3D" id="2.30.30.30">
    <property type="match status" value="1"/>
</dbReference>
<dbReference type="InterPro" id="IPR005825">
    <property type="entry name" value="Ribosomal_uL24_CS"/>
</dbReference>
<dbReference type="RefSeq" id="WP_092174316.1">
    <property type="nucleotide sequence ID" value="NZ_FNZH01000003.1"/>
</dbReference>
<evidence type="ECO:0000313" key="12">
    <source>
        <dbReference type="Proteomes" id="UP000199403"/>
    </source>
</evidence>
<evidence type="ECO:0000256" key="7">
    <source>
        <dbReference type="ARBA" id="ARBA00058688"/>
    </source>
</evidence>
<name>A0A1H6YP06_9BACT</name>
<dbReference type="AlphaFoldDB" id="A0A1H6YP06"/>
<dbReference type="InterPro" id="IPR057264">
    <property type="entry name" value="Ribosomal_uL24_C"/>
</dbReference>
<dbReference type="GO" id="GO:0006412">
    <property type="term" value="P:translation"/>
    <property type="evidence" value="ECO:0007669"/>
    <property type="project" value="UniProtKB-UniRule"/>
</dbReference>
<dbReference type="GO" id="GO:0019843">
    <property type="term" value="F:rRNA binding"/>
    <property type="evidence" value="ECO:0007669"/>
    <property type="project" value="UniProtKB-UniRule"/>
</dbReference>
<dbReference type="GO" id="GO:0005840">
    <property type="term" value="C:ribosome"/>
    <property type="evidence" value="ECO:0007669"/>
    <property type="project" value="UniProtKB-KW"/>
</dbReference>
<comment type="subunit">
    <text evidence="8">Part of the 50S ribosomal subunit.</text>
</comment>
<evidence type="ECO:0000256" key="4">
    <source>
        <dbReference type="ARBA" id="ARBA00022980"/>
    </source>
</evidence>
<dbReference type="PANTHER" id="PTHR12903">
    <property type="entry name" value="MITOCHONDRIAL RIBOSOMAL PROTEIN L24"/>
    <property type="match status" value="1"/>
</dbReference>
<comment type="function">
    <text evidence="7 8">One of the proteins that surrounds the polypeptide exit tunnel on the outside of the subunit.</text>
</comment>
<dbReference type="SUPFAM" id="SSF50104">
    <property type="entry name" value="Translation proteins SH3-like domain"/>
    <property type="match status" value="1"/>
</dbReference>
<dbReference type="InterPro" id="IPR005824">
    <property type="entry name" value="KOW"/>
</dbReference>
<organism evidence="11 12">
    <name type="scientific">Cyclobacterium xiamenense</name>
    <dbReference type="NCBI Taxonomy" id="1297121"/>
    <lineage>
        <taxon>Bacteria</taxon>
        <taxon>Pseudomonadati</taxon>
        <taxon>Bacteroidota</taxon>
        <taxon>Cytophagia</taxon>
        <taxon>Cytophagales</taxon>
        <taxon>Cyclobacteriaceae</taxon>
        <taxon>Cyclobacterium</taxon>
    </lineage>
</organism>
<comment type="similarity">
    <text evidence="1 8 9">Belongs to the universal ribosomal protein uL24 family.</text>
</comment>
<keyword evidence="12" id="KW-1185">Reference proteome</keyword>
<evidence type="ECO:0000259" key="10">
    <source>
        <dbReference type="SMART" id="SM00739"/>
    </source>
</evidence>
<evidence type="ECO:0000256" key="5">
    <source>
        <dbReference type="ARBA" id="ARBA00023274"/>
    </source>
</evidence>
<dbReference type="Pfam" id="PF00467">
    <property type="entry name" value="KOW"/>
    <property type="match status" value="1"/>
</dbReference>
<evidence type="ECO:0000256" key="9">
    <source>
        <dbReference type="RuleBase" id="RU003477"/>
    </source>
</evidence>
<evidence type="ECO:0000256" key="3">
    <source>
        <dbReference type="ARBA" id="ARBA00022884"/>
    </source>
</evidence>
<keyword evidence="2 8" id="KW-0699">rRNA-binding</keyword>
<reference evidence="12" key="1">
    <citation type="submission" date="2016-10" db="EMBL/GenBank/DDBJ databases">
        <authorList>
            <person name="Varghese N."/>
            <person name="Submissions S."/>
        </authorList>
    </citation>
    <scope>NUCLEOTIDE SEQUENCE [LARGE SCALE GENOMIC DNA]</scope>
    <source>
        <strain evidence="12">IBRC-M 10761</strain>
    </source>
</reference>
<evidence type="ECO:0000256" key="2">
    <source>
        <dbReference type="ARBA" id="ARBA00022730"/>
    </source>
</evidence>
<evidence type="ECO:0000256" key="8">
    <source>
        <dbReference type="HAMAP-Rule" id="MF_01326"/>
    </source>
</evidence>
<dbReference type="STRING" id="1416801.SAMN05192553_103595"/>
<dbReference type="GO" id="GO:0003735">
    <property type="term" value="F:structural constituent of ribosome"/>
    <property type="evidence" value="ECO:0007669"/>
    <property type="project" value="InterPro"/>
</dbReference>
<protein>
    <recommendedName>
        <fullName evidence="6 8">Large ribosomal subunit protein uL24</fullName>
    </recommendedName>
</protein>
<dbReference type="OrthoDB" id="9807419at2"/>
<dbReference type="GO" id="GO:1990904">
    <property type="term" value="C:ribonucleoprotein complex"/>
    <property type="evidence" value="ECO:0007669"/>
    <property type="project" value="UniProtKB-KW"/>
</dbReference>
<dbReference type="NCBIfam" id="TIGR01079">
    <property type="entry name" value="rplX_bact"/>
    <property type="match status" value="1"/>
</dbReference>
<dbReference type="CDD" id="cd06089">
    <property type="entry name" value="KOW_RPL26"/>
    <property type="match status" value="1"/>
</dbReference>
<evidence type="ECO:0000256" key="6">
    <source>
        <dbReference type="ARBA" id="ARBA00035206"/>
    </source>
</evidence>
<dbReference type="PROSITE" id="PS01108">
    <property type="entry name" value="RIBOSOMAL_L24"/>
    <property type="match status" value="1"/>
</dbReference>
<keyword evidence="3 8" id="KW-0694">RNA-binding</keyword>
<dbReference type="InterPro" id="IPR014722">
    <property type="entry name" value="Rib_uL2_dom2"/>
</dbReference>
<proteinExistence type="inferred from homology"/>
<dbReference type="HAMAP" id="MF_01326_B">
    <property type="entry name" value="Ribosomal_uL24_B"/>
    <property type="match status" value="1"/>
</dbReference>
<dbReference type="EMBL" id="FNZH01000003">
    <property type="protein sequence ID" value="SEJ38475.1"/>
    <property type="molecule type" value="Genomic_DNA"/>
</dbReference>